<evidence type="ECO:0000256" key="5">
    <source>
        <dbReference type="HAMAP-Rule" id="MF_01350"/>
    </source>
</evidence>
<dbReference type="EC" id="7.1.1.-" evidence="5"/>
<dbReference type="PANTHER" id="PTHR11432:SF3">
    <property type="entry name" value="NADH-UBIQUINONE OXIDOREDUCTASE CHAIN 1"/>
    <property type="match status" value="1"/>
</dbReference>
<dbReference type="PANTHER" id="PTHR11432">
    <property type="entry name" value="NADH DEHYDROGENASE SUBUNIT 1"/>
    <property type="match status" value="1"/>
</dbReference>
<feature type="transmembrane region" description="Helical" evidence="5">
    <location>
        <begin position="178"/>
        <end position="199"/>
    </location>
</feature>
<feature type="transmembrane region" description="Helical" evidence="5">
    <location>
        <begin position="297"/>
        <end position="316"/>
    </location>
</feature>
<keyword evidence="5 6" id="KW-0520">NAD</keyword>
<evidence type="ECO:0000256" key="2">
    <source>
        <dbReference type="ARBA" id="ARBA00022692"/>
    </source>
</evidence>
<dbReference type="EMBL" id="CADCVU010000085">
    <property type="protein sequence ID" value="CAA9494876.1"/>
    <property type="molecule type" value="Genomic_DNA"/>
</dbReference>
<proteinExistence type="inferred from homology"/>
<keyword evidence="5 7" id="KW-0830">Ubiquinone</keyword>
<keyword evidence="5" id="KW-1003">Cell membrane</keyword>
<feature type="transmembrane region" description="Helical" evidence="5">
    <location>
        <begin position="267"/>
        <end position="285"/>
    </location>
</feature>
<gene>
    <name evidence="5" type="primary">nuoH</name>
    <name evidence="7" type="ORF">AVDCRST_MAG45-947</name>
</gene>
<evidence type="ECO:0000313" key="7">
    <source>
        <dbReference type="EMBL" id="CAA9494876.1"/>
    </source>
</evidence>
<evidence type="ECO:0000256" key="3">
    <source>
        <dbReference type="ARBA" id="ARBA00022989"/>
    </source>
</evidence>
<comment type="subunit">
    <text evidence="5">NDH-1 is composed of 14 different subunits. Subunits NuoA, H, J, K, L, M, N constitute the membrane sector of the complex.</text>
</comment>
<dbReference type="GO" id="GO:0009060">
    <property type="term" value="P:aerobic respiration"/>
    <property type="evidence" value="ECO:0007669"/>
    <property type="project" value="TreeGrafter"/>
</dbReference>
<dbReference type="AlphaFoldDB" id="A0A6J4SLG5"/>
<organism evidence="7">
    <name type="scientific">uncultured Solirubrobacterales bacterium</name>
    <dbReference type="NCBI Taxonomy" id="768556"/>
    <lineage>
        <taxon>Bacteria</taxon>
        <taxon>Bacillati</taxon>
        <taxon>Actinomycetota</taxon>
        <taxon>Thermoleophilia</taxon>
        <taxon>Solirubrobacterales</taxon>
        <taxon>environmental samples</taxon>
    </lineage>
</organism>
<evidence type="ECO:0000256" key="4">
    <source>
        <dbReference type="ARBA" id="ARBA00023136"/>
    </source>
</evidence>
<keyword evidence="5" id="KW-0874">Quinone</keyword>
<dbReference type="InterPro" id="IPR001694">
    <property type="entry name" value="NADH_UbQ_OxRdtase_su1/FPO"/>
</dbReference>
<dbReference type="HAMAP" id="MF_01350">
    <property type="entry name" value="NDH1_NuoH"/>
    <property type="match status" value="1"/>
</dbReference>
<name>A0A6J4SLG5_9ACTN</name>
<feature type="transmembrane region" description="Helical" evidence="5">
    <location>
        <begin position="328"/>
        <end position="349"/>
    </location>
</feature>
<feature type="transmembrane region" description="Helical" evidence="5">
    <location>
        <begin position="33"/>
        <end position="52"/>
    </location>
</feature>
<keyword evidence="7" id="KW-0560">Oxidoreductase</keyword>
<dbReference type="NCBIfam" id="NF004741">
    <property type="entry name" value="PRK06076.1-2"/>
    <property type="match status" value="1"/>
</dbReference>
<comment type="similarity">
    <text evidence="5 6">Belongs to the complex I subunit 1 family.</text>
</comment>
<feature type="transmembrane region" description="Helical" evidence="5">
    <location>
        <begin position="211"/>
        <end position="230"/>
    </location>
</feature>
<evidence type="ECO:0000256" key="1">
    <source>
        <dbReference type="ARBA" id="ARBA00004141"/>
    </source>
</evidence>
<feature type="transmembrane region" description="Helical" evidence="5">
    <location>
        <begin position="130"/>
        <end position="157"/>
    </location>
</feature>
<sequence length="350" mass="37426">MTAAALASAAGAAPLPLVPLALSETGPVWVQLVKAVVIFVFILQIVPMVLWAERRLLGRFQARLGPNRVGPAGLMQPLADVLKLVSKEASTPATAVPWMMAIAPVISITTAVLTLAIIPFGAPGAYGGEFALAGIDVSIGLLYFFAFGSISFYGLMLGGWASGSKYSFLGSMRAAAQLVSYEVAIGLSLLGVAMTAGSLSLVEIVQAQDNIWFIVPQFVGFLIFMVAGFAESSRPPFDLPEADAELVSGYNTEFGGMRFGSFFMAEYIEVLVISGVAVAIFLGGWHGPGPEWLGPWWVLLKMLALVFLFIWVRATLPRLRYDQLMTLGWKILLPLATLNVLVTAILVVLL</sequence>
<comment type="subcellular location">
    <subcellularLocation>
        <location evidence="5 6">Cell membrane</location>
        <topology evidence="5 6">Multi-pass membrane protein</topology>
    </subcellularLocation>
    <subcellularLocation>
        <location evidence="1">Membrane</location>
        <topology evidence="1">Multi-pass membrane protein</topology>
    </subcellularLocation>
</comment>
<dbReference type="Pfam" id="PF00146">
    <property type="entry name" value="NADHdh"/>
    <property type="match status" value="1"/>
</dbReference>
<dbReference type="GO" id="GO:0005886">
    <property type="term" value="C:plasma membrane"/>
    <property type="evidence" value="ECO:0007669"/>
    <property type="project" value="UniProtKB-SubCell"/>
</dbReference>
<dbReference type="GO" id="GO:0048038">
    <property type="term" value="F:quinone binding"/>
    <property type="evidence" value="ECO:0007669"/>
    <property type="project" value="UniProtKB-KW"/>
</dbReference>
<keyword evidence="5" id="KW-1278">Translocase</keyword>
<evidence type="ECO:0000256" key="6">
    <source>
        <dbReference type="RuleBase" id="RU000471"/>
    </source>
</evidence>
<keyword evidence="3 5" id="KW-1133">Transmembrane helix</keyword>
<comment type="function">
    <text evidence="5">NDH-1 shuttles electrons from NADH, via FMN and iron-sulfur (Fe-S) centers, to quinones in the respiratory chain. The immediate electron acceptor for the enzyme in this species is believed to be ubiquinone. Couples the redox reaction to proton translocation (for every two electrons transferred, four hydrogen ions are translocated across the cytoplasmic membrane), and thus conserves the redox energy in a proton gradient. This subunit may bind ubiquinone.</text>
</comment>
<comment type="catalytic activity">
    <reaction evidence="5">
        <text>a quinone + NADH + 5 H(+)(in) = a quinol + NAD(+) + 4 H(+)(out)</text>
        <dbReference type="Rhea" id="RHEA:57888"/>
        <dbReference type="ChEBI" id="CHEBI:15378"/>
        <dbReference type="ChEBI" id="CHEBI:24646"/>
        <dbReference type="ChEBI" id="CHEBI:57540"/>
        <dbReference type="ChEBI" id="CHEBI:57945"/>
        <dbReference type="ChEBI" id="CHEBI:132124"/>
    </reaction>
</comment>
<dbReference type="GO" id="GO:0003954">
    <property type="term" value="F:NADH dehydrogenase activity"/>
    <property type="evidence" value="ECO:0007669"/>
    <property type="project" value="TreeGrafter"/>
</dbReference>
<feature type="transmembrane region" description="Helical" evidence="5">
    <location>
        <begin position="96"/>
        <end position="118"/>
    </location>
</feature>
<keyword evidence="4 5" id="KW-0472">Membrane</keyword>
<keyword evidence="2 5" id="KW-0812">Transmembrane</keyword>
<accession>A0A6J4SLG5</accession>
<dbReference type="GO" id="GO:0016655">
    <property type="term" value="F:oxidoreductase activity, acting on NAD(P)H, quinone or similar compound as acceptor"/>
    <property type="evidence" value="ECO:0007669"/>
    <property type="project" value="UniProtKB-UniRule"/>
</dbReference>
<protein>
    <recommendedName>
        <fullName evidence="5">NADH-quinone oxidoreductase subunit H</fullName>
        <ecNumber evidence="5">7.1.1.-</ecNumber>
    </recommendedName>
    <alternativeName>
        <fullName evidence="5">NADH dehydrogenase I subunit H</fullName>
    </alternativeName>
    <alternativeName>
        <fullName evidence="5">NDH-1 subunit H</fullName>
    </alternativeName>
</protein>
<reference evidence="7" key="1">
    <citation type="submission" date="2020-02" db="EMBL/GenBank/DDBJ databases">
        <authorList>
            <person name="Meier V. D."/>
        </authorList>
    </citation>
    <scope>NUCLEOTIDE SEQUENCE</scope>
    <source>
        <strain evidence="7">AVDCRST_MAG45</strain>
    </source>
</reference>